<reference evidence="2 3" key="1">
    <citation type="journal article" date="2002" name="Nature">
        <title>Genome sequence and comparative analysis of the model rodent malaria parasite Plasmodium yoelii yoelii.</title>
        <authorList>
            <person name="Carlton J.M."/>
            <person name="Angiuoli S.V."/>
            <person name="Suh B.B."/>
            <person name="Kooij T.W."/>
            <person name="Pertea M."/>
            <person name="Silva J.C."/>
            <person name="Ermolaeva M.D."/>
            <person name="Allen J.E."/>
            <person name="Selengut J.D."/>
            <person name="Koo H.L."/>
            <person name="Peterson J.D."/>
            <person name="Pop M."/>
            <person name="Kosack D.S."/>
            <person name="Shumway M.F."/>
            <person name="Bidwell S.L."/>
            <person name="Shallom S.J."/>
            <person name="van Aken S.E."/>
            <person name="Riedmuller S.B."/>
            <person name="Feldblyum T.V."/>
            <person name="Cho J.K."/>
            <person name="Quackenbush J."/>
            <person name="Sedegah M."/>
            <person name="Shoaibi A."/>
            <person name="Cummings L.M."/>
            <person name="Florens L."/>
            <person name="Yates J.R."/>
            <person name="Raine J.D."/>
            <person name="Sinden R.E."/>
            <person name="Harris M.A."/>
            <person name="Cunningham D.A."/>
            <person name="Preiser P.R."/>
            <person name="Bergman L.W."/>
            <person name="Vaidya A.B."/>
            <person name="van Lin L.H."/>
            <person name="Janse C.J."/>
            <person name="Waters A.P."/>
            <person name="Smith H.O."/>
            <person name="White O.R."/>
            <person name="Salzberg S.L."/>
            <person name="Venter J.C."/>
            <person name="Fraser C.M."/>
            <person name="Hoffman S.L."/>
            <person name="Gardner M.J."/>
            <person name="Carucci D.J."/>
        </authorList>
    </citation>
    <scope>NUCLEOTIDE SEQUENCE [LARGE SCALE GENOMIC DNA]</scope>
    <source>
        <strain evidence="2 3">17XNL</strain>
    </source>
</reference>
<comment type="caution">
    <text evidence="2">The sequence shown here is derived from an EMBL/GenBank/DDBJ whole genome shotgun (WGS) entry which is preliminary data.</text>
</comment>
<dbReference type="EMBL" id="AABL01000456">
    <property type="protein sequence ID" value="EAA21054.1"/>
    <property type="molecule type" value="Genomic_DNA"/>
</dbReference>
<keyword evidence="1" id="KW-0472">Membrane</keyword>
<keyword evidence="1" id="KW-1133">Transmembrane helix</keyword>
<dbReference type="PaxDb" id="73239-Q7RNW9"/>
<evidence type="ECO:0000313" key="3">
    <source>
        <dbReference type="Proteomes" id="UP000008553"/>
    </source>
</evidence>
<dbReference type="InParanoid" id="Q7RNW9"/>
<organism evidence="2 3">
    <name type="scientific">Plasmodium yoelii yoelii</name>
    <dbReference type="NCBI Taxonomy" id="73239"/>
    <lineage>
        <taxon>Eukaryota</taxon>
        <taxon>Sar</taxon>
        <taxon>Alveolata</taxon>
        <taxon>Apicomplexa</taxon>
        <taxon>Aconoidasida</taxon>
        <taxon>Haemosporida</taxon>
        <taxon>Plasmodiidae</taxon>
        <taxon>Plasmodium</taxon>
        <taxon>Plasmodium (Vinckeia)</taxon>
    </lineage>
</organism>
<evidence type="ECO:0000313" key="2">
    <source>
        <dbReference type="EMBL" id="EAA21054.1"/>
    </source>
</evidence>
<dbReference type="Proteomes" id="UP000008553">
    <property type="component" value="Unassembled WGS sequence"/>
</dbReference>
<sequence>MLYMYIYCIFVCFGIMLKQLYVVGQGFVCGTRGLLGLKNCFKYI</sequence>
<name>Q7RNW9_PLAYO</name>
<keyword evidence="1" id="KW-0812">Transmembrane</keyword>
<keyword evidence="3" id="KW-1185">Reference proteome</keyword>
<accession>Q7RNW9</accession>
<feature type="transmembrane region" description="Helical" evidence="1">
    <location>
        <begin position="7"/>
        <end position="28"/>
    </location>
</feature>
<proteinExistence type="predicted"/>
<evidence type="ECO:0000256" key="1">
    <source>
        <dbReference type="SAM" id="Phobius"/>
    </source>
</evidence>
<gene>
    <name evidence="2" type="ORF">PY01694</name>
</gene>
<protein>
    <submittedName>
        <fullName evidence="2">Uncharacterized protein</fullName>
    </submittedName>
</protein>
<dbReference type="AlphaFoldDB" id="Q7RNW9"/>